<protein>
    <recommendedName>
        <fullName evidence="3">Non-specific serine/threonine protein kinase</fullName>
    </recommendedName>
</protein>
<dbReference type="InterPro" id="IPR032675">
    <property type="entry name" value="LRR_dom_sf"/>
</dbReference>
<keyword evidence="2" id="KW-1185">Reference proteome</keyword>
<sequence length="315" mass="35071">MSYNDFERGVPPEISNCSNLEYLFIIKYNLIGNIPSSLGMLKKVRRINPSDNLLSGSIPDELGNCSSLETFTSGQNQLQGKIPPALGKLKKIQWLELFVNKLSSEILISVWQIQSLTLIIVYNNTLTGEQPVEVTELKHLERLMMFDNRFHGEIPMGLGVNRSLVAVDLIVNSFTGEIRLNLSHGQTLRDPSPQLRKLQESYDNGPFSKQWVIPRGLGNLQNLVRLYLLDNHLEGPLPSQLSGCGRMLEFDVGSNSLNGSVPGGVKAEDSHVLAATCNLEDKYIIGRRAHGVVYKASLAPGEEHAVKNIFLRFDF</sequence>
<reference evidence="1 2" key="1">
    <citation type="journal article" date="2020" name="BMC Genomics">
        <title>Intraspecific diversification of the crop wild relative Brassica cretica Lam. using demographic model selection.</title>
        <authorList>
            <person name="Kioukis A."/>
            <person name="Michalopoulou V.A."/>
            <person name="Briers L."/>
            <person name="Pirintsos S."/>
            <person name="Studholme D.J."/>
            <person name="Pavlidis P."/>
            <person name="Sarris P.F."/>
        </authorList>
    </citation>
    <scope>NUCLEOTIDE SEQUENCE [LARGE SCALE GENOMIC DNA]</scope>
    <source>
        <strain evidence="2">cv. PFS-1207/04</strain>
    </source>
</reference>
<name>A0ABQ7AV49_BRACR</name>
<gene>
    <name evidence="1" type="ORF">DY000_02063970</name>
</gene>
<evidence type="ECO:0000313" key="1">
    <source>
        <dbReference type="EMBL" id="KAF3518265.1"/>
    </source>
</evidence>
<evidence type="ECO:0000313" key="2">
    <source>
        <dbReference type="Proteomes" id="UP000266723"/>
    </source>
</evidence>
<comment type="caution">
    <text evidence="1">The sequence shown here is derived from an EMBL/GenBank/DDBJ whole genome shotgun (WGS) entry which is preliminary data.</text>
</comment>
<dbReference type="PANTHER" id="PTHR48009:SF4">
    <property type="entry name" value="LEUCINE-RICH REPEAT (LRR) FAMILY PROTEIN"/>
    <property type="match status" value="1"/>
</dbReference>
<dbReference type="Proteomes" id="UP000266723">
    <property type="component" value="Unassembled WGS sequence"/>
</dbReference>
<proteinExistence type="predicted"/>
<dbReference type="PANTHER" id="PTHR48009">
    <property type="entry name" value="LEUCINE-RICH REPEAT (LRR) FAMILY PROTEIN"/>
    <property type="match status" value="1"/>
</dbReference>
<dbReference type="Gene3D" id="3.80.10.10">
    <property type="entry name" value="Ribonuclease Inhibitor"/>
    <property type="match status" value="1"/>
</dbReference>
<dbReference type="EMBL" id="QGKV02001556">
    <property type="protein sequence ID" value="KAF3518265.1"/>
    <property type="molecule type" value="Genomic_DNA"/>
</dbReference>
<dbReference type="SUPFAM" id="SSF52058">
    <property type="entry name" value="L domain-like"/>
    <property type="match status" value="1"/>
</dbReference>
<organism evidence="1 2">
    <name type="scientific">Brassica cretica</name>
    <name type="common">Mustard</name>
    <dbReference type="NCBI Taxonomy" id="69181"/>
    <lineage>
        <taxon>Eukaryota</taxon>
        <taxon>Viridiplantae</taxon>
        <taxon>Streptophyta</taxon>
        <taxon>Embryophyta</taxon>
        <taxon>Tracheophyta</taxon>
        <taxon>Spermatophyta</taxon>
        <taxon>Magnoliopsida</taxon>
        <taxon>eudicotyledons</taxon>
        <taxon>Gunneridae</taxon>
        <taxon>Pentapetalae</taxon>
        <taxon>rosids</taxon>
        <taxon>malvids</taxon>
        <taxon>Brassicales</taxon>
        <taxon>Brassicaceae</taxon>
        <taxon>Brassiceae</taxon>
        <taxon>Brassica</taxon>
    </lineage>
</organism>
<accession>A0ABQ7AV49</accession>
<dbReference type="InterPro" id="IPR053213">
    <property type="entry name" value="RLP29"/>
</dbReference>
<evidence type="ECO:0008006" key="3">
    <source>
        <dbReference type="Google" id="ProtNLM"/>
    </source>
</evidence>